<dbReference type="InterPro" id="IPR014030">
    <property type="entry name" value="Ketoacyl_synth_N"/>
</dbReference>
<dbReference type="Gene3D" id="3.30.70.3290">
    <property type="match status" value="1"/>
</dbReference>
<accession>A0A5N7C2Q4</accession>
<feature type="domain" description="PKS/mFAS DH" evidence="9">
    <location>
        <begin position="1298"/>
        <end position="1605"/>
    </location>
</feature>
<dbReference type="InterPro" id="IPR009081">
    <property type="entry name" value="PP-bd_ACP"/>
</dbReference>
<dbReference type="Gene3D" id="1.10.1200.10">
    <property type="entry name" value="ACP-like"/>
    <property type="match status" value="1"/>
</dbReference>
<dbReference type="InterPro" id="IPR032088">
    <property type="entry name" value="SAT"/>
</dbReference>
<evidence type="ECO:0000256" key="3">
    <source>
        <dbReference type="ARBA" id="ARBA00022679"/>
    </source>
</evidence>
<keyword evidence="3" id="KW-0808">Transferase</keyword>
<evidence type="ECO:0000256" key="1">
    <source>
        <dbReference type="ARBA" id="ARBA00022450"/>
    </source>
</evidence>
<dbReference type="FunFam" id="3.40.47.10:FF:000031">
    <property type="entry name" value="Sterigmatocystin biosynthesis polyketide synthase"/>
    <property type="match status" value="1"/>
</dbReference>
<protein>
    <recommendedName>
        <fullName evidence="11">Polyketide synthase</fullName>
    </recommendedName>
</protein>
<dbReference type="GO" id="GO:0004315">
    <property type="term" value="F:3-oxoacyl-[acyl-carrier-protein] synthase activity"/>
    <property type="evidence" value="ECO:0007669"/>
    <property type="project" value="InterPro"/>
</dbReference>
<evidence type="ECO:0000256" key="2">
    <source>
        <dbReference type="ARBA" id="ARBA00022553"/>
    </source>
</evidence>
<feature type="compositionally biased region" description="Low complexity" evidence="6">
    <location>
        <begin position="1740"/>
        <end position="1761"/>
    </location>
</feature>
<dbReference type="Pfam" id="PF00550">
    <property type="entry name" value="PP-binding"/>
    <property type="match status" value="1"/>
</dbReference>
<dbReference type="InterPro" id="IPR001227">
    <property type="entry name" value="Ac_transferase_dom_sf"/>
</dbReference>
<dbReference type="InterPro" id="IPR001031">
    <property type="entry name" value="Thioesterase"/>
</dbReference>
<dbReference type="Proteomes" id="UP000326877">
    <property type="component" value="Unassembled WGS sequence"/>
</dbReference>
<feature type="active site" description="Proton donor; for dehydratase activity" evidence="5">
    <location>
        <position position="1516"/>
    </location>
</feature>
<proteinExistence type="predicted"/>
<dbReference type="InterPro" id="IPR018201">
    <property type="entry name" value="Ketoacyl_synth_AS"/>
</dbReference>
<dbReference type="Gene3D" id="3.40.50.1820">
    <property type="entry name" value="alpha/beta hydrolase"/>
    <property type="match status" value="1"/>
</dbReference>
<dbReference type="GO" id="GO:0006633">
    <property type="term" value="P:fatty acid biosynthetic process"/>
    <property type="evidence" value="ECO:0007669"/>
    <property type="project" value="InterPro"/>
</dbReference>
<keyword evidence="4" id="KW-0677">Repeat</keyword>
<dbReference type="InterPro" id="IPR049551">
    <property type="entry name" value="PKS_DH_C"/>
</dbReference>
<dbReference type="GO" id="GO:0004312">
    <property type="term" value="F:fatty acid synthase activity"/>
    <property type="evidence" value="ECO:0007669"/>
    <property type="project" value="TreeGrafter"/>
</dbReference>
<dbReference type="EMBL" id="ML735285">
    <property type="protein sequence ID" value="KAE8387997.1"/>
    <property type="molecule type" value="Genomic_DNA"/>
</dbReference>
<dbReference type="PANTHER" id="PTHR43775:SF45">
    <property type="entry name" value="CONIDIAL PIGMENT POLYKETIDE SYNTHASE ALB1"/>
    <property type="match status" value="1"/>
</dbReference>
<dbReference type="InterPro" id="IPR020841">
    <property type="entry name" value="PKS_Beta-ketoAc_synthase_dom"/>
</dbReference>
<dbReference type="CDD" id="cd00833">
    <property type="entry name" value="PKS"/>
    <property type="match status" value="1"/>
</dbReference>
<sequence>MTSSADVYVFGDQSISVLDKLQRLVQVKDNAILASFLSKAFWAIQRETRALPSTDRKSIAQAESLGLLVEAVRRSTTHAALESCFLCVYEIGYYIDYLARTDKQHLLPSPSYFLGICTGALAAAAISCSTNVFEISRLGVQAVTVAFRLGMHVHRRAELLGYSTPASWSAVLSSNQEEVVSEVLATFSANKKLPTALQPYISAVGPGFTTVSGPPAVLESLRSLDAFSGKRLHPAPIYGPYHCPLAYSESDLEQVLDLTLRGIEFLDNKTLVPLVSCASGALVGHTSFGALLKDTLKSALAQQIRMDLVTEALFKIASTNDTTITPVNTQATWSLADCLSQRGATTRIGRTLEDLAKEEAGGLKCSQVPPGDANRIAIIGFSGRFPEADDLDEFWDLLTKGLDVHKPVPEERFARDHYDPTGQRKNTSQVQYGCWLKTAGYFDTQFFHMSPKEAMQTDPAQRLALLTAYEALEMAGLVPDRTPSTQRSRVGVYYGTTSNDWGEVNSSQDIDTYYIPGANRAFIPGRVNYFFKFTGPSIAVDTACSSSLAAINLAITALVNGDCDTAIAGGTNVLTNPDNFAGLDRGHFLSRTGNCKAFDDSADGYCRADGVGTLILKRLPDAIADNDPIFGTILGAHTNHSAESVSITRPLADAQEYLFKKLLNETGIHPHDVSYVEMHGTGTQAGDAVEMRSVLNSFAFDYSRPRDKRLYLGAVKANVGHAESASGVIAVIKVLLMMQKNKIPPHCGIKTKINHSFPTDLDRRGVHIALGRDEEWPRPVNGKRRALINNFSAAGGNTSLLLEDGPASSGFEHYQAADPRTDHVVVVSARSTKALEQNLRTLEAFVANSWASESELLSQLSYTTTARRVHHSRRVAFVTNGLEDLRRSLSAAATVAAEVKGIPAVPPKVGFLFTGQGAQETAMANGYYKNFSSFRSDIHELDSIARLQGLPSILPLVDGTIPVEELSAVVVQLGTCIIQISLARFWMNLGIKPQYVIGHSLGEYAALQLSGILSVNDAIYLCGHRAALLERKCTANTHGMIAVKAAADDLRQQIPSDMLVEVACINGIQDTVLSGPNADIDALCGKLTQLGYKLHRLEIPFAFHSSQVDPILDELEELASHVEFRDQELPMVSTLLGAMVTSDDMIGPQYIRRHCRETVDLLGAVRMAEADGIMDRTGMCIEIGAHPILTRMVKSIIGQELRCCASLRRKENFFRTLANSLCTLHLAGLSVNWDEYHRDFASSRKVLSLPRYSWQLANYWMQYKYSWCLTKGDAPVEAPSAAAMPVQSRAIRLSDSVHDVVEQTLGDKRSSVTIQSDMHDPALLRIAQNHRVNGLTMAPSTLFADVAFTLAKHLIEHRGPEMSAYIPAINNMAVEKALIVNENSPQLFRASLEMNWTTMCGSMQIYSVNELGKQTTLHAVCDVVAEDPQTYRESWQSHLYLIERSITQLTQGVGDGSAHMMRRGMLYKMFSTAVQYGPTFQGIQQIWFDSAGLEGTAKVFLPSGKDQFTLNPYSCDSLGHITGFIMNCSDSLDLDDYVYVNHGWRYLHLTEPYQCGVHYQTHVKMQAVGSDDSTYSGDVHVLRDGNIIAVCGGVTFKKVSRKVLEMLLPSPSTAKAKRAKRAAPDSASYDPPTLPSTTNQSSAFASPSKQAEPPVAVASGLVEKALVIIADEIGVDLAQLTDSVLLADLGVDSLMSLTILGNFREELDLDIPAAQFYECSTVKDFKSFITVFAGITDDSFSSSASETESTTSRAASTAPSTNGDIPGDLGKDPSIAFVHDEIKPVVVEVPRSTSTLLQGTKHCSNTIFLFPDGAGSATSYVTLPPISPNLRVIGLNSPYLTKPREFNCALQDITGSYLTEVRRRQPHGPYHLAGWSAGGVSAFDAARQLVAEGEVVESLILIDSPNPIGLGKLPKRMYDFLEKSGIFGAFEMGSETHAPPDWLFQHFCVFIEALDKYIPQPFERGSAPRTTIIWARDGVCKNPDDSRPEAQPDDPRGMNWLLDNRSDFGPNGWDEFIGAENIRTFAIENANHFTMMREPAASSLCAMIREVIDI</sequence>
<dbReference type="SUPFAM" id="SSF53901">
    <property type="entry name" value="Thiolase-like"/>
    <property type="match status" value="1"/>
</dbReference>
<dbReference type="InterPro" id="IPR036736">
    <property type="entry name" value="ACP-like_sf"/>
</dbReference>
<dbReference type="Pfam" id="PF16073">
    <property type="entry name" value="SAT"/>
    <property type="match status" value="1"/>
</dbReference>
<gene>
    <name evidence="10" type="ORF">BDV23DRAFT_185863</name>
</gene>
<dbReference type="Pfam" id="PF22621">
    <property type="entry name" value="CurL-like_PKS_C"/>
    <property type="match status" value="1"/>
</dbReference>
<dbReference type="Gene3D" id="3.40.47.10">
    <property type="match status" value="1"/>
</dbReference>
<dbReference type="OrthoDB" id="329835at2759"/>
<dbReference type="InterPro" id="IPR016039">
    <property type="entry name" value="Thiolase-like"/>
</dbReference>
<evidence type="ECO:0000313" key="10">
    <source>
        <dbReference type="EMBL" id="KAE8387997.1"/>
    </source>
</evidence>
<dbReference type="SUPFAM" id="SSF53474">
    <property type="entry name" value="alpha/beta-Hydrolases"/>
    <property type="match status" value="1"/>
</dbReference>
<feature type="compositionally biased region" description="Polar residues" evidence="6">
    <location>
        <begin position="1635"/>
        <end position="1648"/>
    </location>
</feature>
<feature type="domain" description="Carrier" evidence="7">
    <location>
        <begin position="1656"/>
        <end position="1733"/>
    </location>
</feature>
<evidence type="ECO:0000259" key="7">
    <source>
        <dbReference type="PROSITE" id="PS50075"/>
    </source>
</evidence>
<feature type="active site" description="Proton acceptor; for dehydratase activity" evidence="5">
    <location>
        <position position="1330"/>
    </location>
</feature>
<dbReference type="PROSITE" id="PS52004">
    <property type="entry name" value="KS3_2"/>
    <property type="match status" value="1"/>
</dbReference>
<dbReference type="SUPFAM" id="SSF47336">
    <property type="entry name" value="ACP-like"/>
    <property type="match status" value="1"/>
</dbReference>
<dbReference type="PROSITE" id="PS50075">
    <property type="entry name" value="CARRIER"/>
    <property type="match status" value="1"/>
</dbReference>
<evidence type="ECO:0000256" key="6">
    <source>
        <dbReference type="SAM" id="MobiDB-lite"/>
    </source>
</evidence>
<dbReference type="PANTHER" id="PTHR43775">
    <property type="entry name" value="FATTY ACID SYNTHASE"/>
    <property type="match status" value="1"/>
</dbReference>
<dbReference type="FunFam" id="3.40.50.1820:FF:000116">
    <property type="entry name" value="Sterigmatocystin biosynthesis polyketide synthase"/>
    <property type="match status" value="1"/>
</dbReference>
<dbReference type="InterPro" id="IPR016036">
    <property type="entry name" value="Malonyl_transacylase_ACP-bd"/>
</dbReference>
<dbReference type="InterPro" id="IPR042104">
    <property type="entry name" value="PKS_dehydratase_sf"/>
</dbReference>
<dbReference type="InterPro" id="IPR029058">
    <property type="entry name" value="AB_hydrolase_fold"/>
</dbReference>
<dbReference type="PROSITE" id="PS00606">
    <property type="entry name" value="KS3_1"/>
    <property type="match status" value="1"/>
</dbReference>
<evidence type="ECO:0008006" key="11">
    <source>
        <dbReference type="Google" id="ProtNLM"/>
    </source>
</evidence>
<keyword evidence="2" id="KW-0597">Phosphoprotein</keyword>
<dbReference type="InterPro" id="IPR030918">
    <property type="entry name" value="PT_fungal_PKS"/>
</dbReference>
<dbReference type="InterPro" id="IPR014031">
    <property type="entry name" value="Ketoacyl_synth_C"/>
</dbReference>
<dbReference type="PROSITE" id="PS00012">
    <property type="entry name" value="PHOSPHOPANTETHEINE"/>
    <property type="match status" value="1"/>
</dbReference>
<dbReference type="GO" id="GO:0044550">
    <property type="term" value="P:secondary metabolite biosynthetic process"/>
    <property type="evidence" value="ECO:0007669"/>
    <property type="project" value="TreeGrafter"/>
</dbReference>
<dbReference type="Gene3D" id="3.10.129.110">
    <property type="entry name" value="Polyketide synthase dehydratase"/>
    <property type="match status" value="1"/>
</dbReference>
<evidence type="ECO:0000256" key="4">
    <source>
        <dbReference type="ARBA" id="ARBA00022737"/>
    </source>
</evidence>
<reference evidence="10" key="1">
    <citation type="submission" date="2019-04" db="EMBL/GenBank/DDBJ databases">
        <title>Friends and foes A comparative genomics studyof 23 Aspergillus species from section Flavi.</title>
        <authorList>
            <consortium name="DOE Joint Genome Institute"/>
            <person name="Kjaerbolling I."/>
            <person name="Vesth T."/>
            <person name="Frisvad J.C."/>
            <person name="Nybo J.L."/>
            <person name="Theobald S."/>
            <person name="Kildgaard S."/>
            <person name="Isbrandt T."/>
            <person name="Kuo A."/>
            <person name="Sato A."/>
            <person name="Lyhne E.K."/>
            <person name="Kogle M.E."/>
            <person name="Wiebenga A."/>
            <person name="Kun R.S."/>
            <person name="Lubbers R.J."/>
            <person name="Makela M.R."/>
            <person name="Barry K."/>
            <person name="Chovatia M."/>
            <person name="Clum A."/>
            <person name="Daum C."/>
            <person name="Haridas S."/>
            <person name="He G."/>
            <person name="LaButti K."/>
            <person name="Lipzen A."/>
            <person name="Mondo S."/>
            <person name="Riley R."/>
            <person name="Salamov A."/>
            <person name="Simmons B.A."/>
            <person name="Magnuson J.K."/>
            <person name="Henrissat B."/>
            <person name="Mortensen U.H."/>
            <person name="Larsen T.O."/>
            <person name="Devries R.P."/>
            <person name="Grigoriev I.V."/>
            <person name="Machida M."/>
            <person name="Baker S.E."/>
            <person name="Andersen M.R."/>
        </authorList>
    </citation>
    <scope>NUCLEOTIDE SEQUENCE [LARGE SCALE GENOMIC DNA]</scope>
    <source>
        <strain evidence="10">IBT 14317</strain>
    </source>
</reference>
<dbReference type="InterPro" id="IPR049900">
    <property type="entry name" value="PKS_mFAS_DH"/>
</dbReference>
<dbReference type="Gene3D" id="3.40.366.10">
    <property type="entry name" value="Malonyl-Coenzyme A Acyl Carrier Protein, domain 2"/>
    <property type="match status" value="2"/>
</dbReference>
<dbReference type="InterPro" id="IPR016035">
    <property type="entry name" value="Acyl_Trfase/lysoPLipase"/>
</dbReference>
<evidence type="ECO:0000259" key="8">
    <source>
        <dbReference type="PROSITE" id="PS52004"/>
    </source>
</evidence>
<feature type="region of interest" description="N-terminal hotdog fold" evidence="5">
    <location>
        <begin position="1298"/>
        <end position="1430"/>
    </location>
</feature>
<dbReference type="Pfam" id="PF00975">
    <property type="entry name" value="Thioesterase"/>
    <property type="match status" value="1"/>
</dbReference>
<dbReference type="FunFam" id="3.10.129.110:FF:000001">
    <property type="entry name" value="Sterigmatocystin biosynthesis polyketide synthase"/>
    <property type="match status" value="1"/>
</dbReference>
<dbReference type="SMART" id="SM00825">
    <property type="entry name" value="PKS_KS"/>
    <property type="match status" value="1"/>
</dbReference>
<name>A0A5N7C2Q4_PETAA</name>
<dbReference type="FunFam" id="1.10.1200.10:FF:000011">
    <property type="entry name" value="Sterigmatocystin biosynthesis polyketide synthase"/>
    <property type="match status" value="1"/>
</dbReference>
<feature type="domain" description="Ketosynthase family 3 (KS3)" evidence="8">
    <location>
        <begin position="373"/>
        <end position="804"/>
    </location>
</feature>
<dbReference type="SUPFAM" id="SSF52151">
    <property type="entry name" value="FabD/lysophospholipase-like"/>
    <property type="match status" value="1"/>
</dbReference>
<dbReference type="Pfam" id="PF14765">
    <property type="entry name" value="PS-DH"/>
    <property type="match status" value="1"/>
</dbReference>
<organism evidence="10">
    <name type="scientific">Petromyces alliaceus</name>
    <name type="common">Aspergillus alliaceus</name>
    <dbReference type="NCBI Taxonomy" id="209559"/>
    <lineage>
        <taxon>Eukaryota</taxon>
        <taxon>Fungi</taxon>
        <taxon>Dikarya</taxon>
        <taxon>Ascomycota</taxon>
        <taxon>Pezizomycotina</taxon>
        <taxon>Eurotiomycetes</taxon>
        <taxon>Eurotiomycetidae</taxon>
        <taxon>Eurotiales</taxon>
        <taxon>Aspergillaceae</taxon>
        <taxon>Aspergillus</taxon>
        <taxon>Aspergillus subgen. Circumdati</taxon>
    </lineage>
</organism>
<dbReference type="SMART" id="SM00827">
    <property type="entry name" value="PKS_AT"/>
    <property type="match status" value="1"/>
</dbReference>
<dbReference type="Pfam" id="PF00109">
    <property type="entry name" value="ketoacyl-synt"/>
    <property type="match status" value="1"/>
</dbReference>
<evidence type="ECO:0000259" key="9">
    <source>
        <dbReference type="PROSITE" id="PS52019"/>
    </source>
</evidence>
<dbReference type="InterPro" id="IPR014043">
    <property type="entry name" value="Acyl_transferase_dom"/>
</dbReference>
<dbReference type="InterPro" id="IPR050091">
    <property type="entry name" value="PKS_NRPS_Biosynth_Enz"/>
</dbReference>
<dbReference type="PROSITE" id="PS52019">
    <property type="entry name" value="PKS_MFAS_DH"/>
    <property type="match status" value="1"/>
</dbReference>
<evidence type="ECO:0000256" key="5">
    <source>
        <dbReference type="PROSITE-ProRule" id="PRU01363"/>
    </source>
</evidence>
<feature type="region of interest" description="Disordered" evidence="6">
    <location>
        <begin position="1615"/>
        <end position="1648"/>
    </location>
</feature>
<feature type="region of interest" description="C-terminal hotdog fold" evidence="5">
    <location>
        <begin position="1458"/>
        <end position="1605"/>
    </location>
</feature>
<dbReference type="InterPro" id="IPR006162">
    <property type="entry name" value="Ppantetheine_attach_site"/>
</dbReference>
<dbReference type="Pfam" id="PF00698">
    <property type="entry name" value="Acyl_transf_1"/>
    <property type="match status" value="1"/>
</dbReference>
<dbReference type="Pfam" id="PF02801">
    <property type="entry name" value="Ketoacyl-synt_C"/>
    <property type="match status" value="1"/>
</dbReference>
<dbReference type="NCBIfam" id="TIGR04532">
    <property type="entry name" value="PT_fungal_PKS"/>
    <property type="match status" value="1"/>
</dbReference>
<feature type="region of interest" description="Disordered" evidence="6">
    <location>
        <begin position="1740"/>
        <end position="1768"/>
    </location>
</feature>
<dbReference type="SUPFAM" id="SSF55048">
    <property type="entry name" value="Probable ACP-binding domain of malonyl-CoA ACP transacylase"/>
    <property type="match status" value="1"/>
</dbReference>
<keyword evidence="1" id="KW-0596">Phosphopantetheine</keyword>